<evidence type="ECO:0000313" key="2">
    <source>
        <dbReference type="Proteomes" id="UP000186919"/>
    </source>
</evidence>
<dbReference type="Proteomes" id="UP000186919">
    <property type="component" value="Unassembled WGS sequence"/>
</dbReference>
<dbReference type="EMBL" id="LQYE01000001">
    <property type="protein sequence ID" value="OAT70971.1"/>
    <property type="molecule type" value="Genomic_DNA"/>
</dbReference>
<evidence type="ECO:0000313" key="1">
    <source>
        <dbReference type="EMBL" id="OAT70971.1"/>
    </source>
</evidence>
<name>A0A179VIZ2_9MYCO</name>
<organism evidence="1 2">
    <name type="scientific">Mycobacteroides immunogenum</name>
    <dbReference type="NCBI Taxonomy" id="83262"/>
    <lineage>
        <taxon>Bacteria</taxon>
        <taxon>Bacillati</taxon>
        <taxon>Actinomycetota</taxon>
        <taxon>Actinomycetes</taxon>
        <taxon>Mycobacteriales</taxon>
        <taxon>Mycobacteriaceae</taxon>
        <taxon>Mycobacteroides</taxon>
    </lineage>
</organism>
<reference evidence="1 2" key="1">
    <citation type="submission" date="2016-01" db="EMBL/GenBank/DDBJ databases">
        <title>Mycobacterium immunogenum strain CD11_6 genome sequencing and assembly.</title>
        <authorList>
            <person name="Kaur G."/>
            <person name="Nair G.R."/>
            <person name="Mayilraj S."/>
        </authorList>
    </citation>
    <scope>NUCLEOTIDE SEQUENCE [LARGE SCALE GENOMIC DNA]</scope>
    <source>
        <strain evidence="1 2">CD11-6</strain>
    </source>
</reference>
<proteinExistence type="predicted"/>
<dbReference type="RefSeq" id="WP_064628103.1">
    <property type="nucleotide sequence ID" value="NZ_LQYE01000001.1"/>
</dbReference>
<sequence>MAAASGFWLQILGIAITLGGSLDALNRAIGILPKCCKVFDQLLAWLRTILASRRGDKTVSPLPARPELIGGTPRVKVTSNDRAKRLENVENALEDLKAGIRPTIDDAIESHQAGRDDLNRRFEVRDIAMTIGGATISAIGFVIEHWSLFQR</sequence>
<comment type="caution">
    <text evidence="1">The sequence shown here is derived from an EMBL/GenBank/DDBJ whole genome shotgun (WGS) entry which is preliminary data.</text>
</comment>
<accession>A0A179VIZ2</accession>
<gene>
    <name evidence="1" type="ORF">AWB85_06805</name>
</gene>
<dbReference type="AlphaFoldDB" id="A0A179VIZ2"/>
<protein>
    <submittedName>
        <fullName evidence="1">Uncharacterized protein</fullName>
    </submittedName>
</protein>